<proteinExistence type="predicted"/>
<sequence length="387" mass="44752">MRKKNVEMIALFLTGVVSLFIIINKNDAKEDNVNRKRKQTEELLPNQTDFPSTETLQPPSSHCQPNMSAYKLPEFSTLPDHIKDFLLYQHCKSFPMILDVPDKCGGAQSSADVFLLLVIKSSPENYDRREVLRKTWAEERLHKGVWIRRVFIIGTSKSGFEKRRMNRLLKLENNENKDILQWDFNDSFFNLTLKQILFLEWMDRRCPNARFLLNGDDDIFANTFNMIEYLQGQEDNDGSRHLFTGHIIQNEGPIRKPSSKYYVPVQVQKSESYPPYCGGGGFLLSGFTARTIYNMSHSVILLPIDDVYIGMCLEKAGLKPTSHFGVRTTGLNIPAGNVDKFDPCYYREIILVHRFLPHMIFVMWEEIQNPNLRCAKTNVNRTKEQGV</sequence>
<gene>
    <name evidence="2" type="primary">b3gnt3.2</name>
    <name evidence="2" type="synonym">si:ch211-126g16.10</name>
</gene>
<reference evidence="2" key="1">
    <citation type="submission" date="2025-08" db="UniProtKB">
        <authorList>
            <consortium name="RefSeq"/>
        </authorList>
    </citation>
    <scope>IDENTIFICATION</scope>
    <source>
        <strain evidence="2">Tuebingen</strain>
        <tissue evidence="2">Fibroblasts and whole tissue</tissue>
    </source>
</reference>
<keyword evidence="1" id="KW-1185">Reference proteome</keyword>
<evidence type="ECO:0000313" key="2">
    <source>
        <dbReference type="RefSeq" id="XP_073765041.1"/>
    </source>
</evidence>
<accession>A0AC58G5N1</accession>
<protein>
    <submittedName>
        <fullName evidence="2">N-acetyllactosaminide beta-1,3-N-acetylglucosaminyltransferase 3.2 isoform X1</fullName>
    </submittedName>
</protein>
<dbReference type="RefSeq" id="XP_073765041.1">
    <property type="nucleotide sequence ID" value="XM_073908940.1"/>
</dbReference>
<evidence type="ECO:0000313" key="1">
    <source>
        <dbReference type="Proteomes" id="UP000000437"/>
    </source>
</evidence>
<organism evidence="1 2">
    <name type="scientific">Danio rerio</name>
    <name type="common">Zebrafish</name>
    <name type="synonym">Brachydanio rerio</name>
    <dbReference type="NCBI Taxonomy" id="7955"/>
    <lineage>
        <taxon>Eukaryota</taxon>
        <taxon>Metazoa</taxon>
        <taxon>Chordata</taxon>
        <taxon>Craniata</taxon>
        <taxon>Vertebrata</taxon>
        <taxon>Euteleostomi</taxon>
        <taxon>Actinopterygii</taxon>
        <taxon>Neopterygii</taxon>
        <taxon>Teleostei</taxon>
        <taxon>Ostariophysi</taxon>
        <taxon>Cypriniformes</taxon>
        <taxon>Danionidae</taxon>
        <taxon>Danioninae</taxon>
        <taxon>Danio</taxon>
    </lineage>
</organism>
<dbReference type="Proteomes" id="UP000000437">
    <property type="component" value="Chromosome 8"/>
</dbReference>
<name>A0AC58G5N1_DANRE</name>